<gene>
    <name evidence="2" type="ORF">M8C21_018534</name>
</gene>
<sequence length="97" mass="10693">TVHCTIIVIIVLGQGICAFFGNTCCLLFSSLSTCLNRQRREIETSSLEDGGITTPFVVANNLGHHHLRRHCQQICAWILAKVGSLATDFTLFLVFIS</sequence>
<feature type="transmembrane region" description="Helical" evidence="1">
    <location>
        <begin position="6"/>
        <end position="31"/>
    </location>
</feature>
<name>A0AAD5BU20_AMBAR</name>
<dbReference type="AlphaFoldDB" id="A0AAD5BU20"/>
<organism evidence="2 3">
    <name type="scientific">Ambrosia artemisiifolia</name>
    <name type="common">Common ragweed</name>
    <dbReference type="NCBI Taxonomy" id="4212"/>
    <lineage>
        <taxon>Eukaryota</taxon>
        <taxon>Viridiplantae</taxon>
        <taxon>Streptophyta</taxon>
        <taxon>Embryophyta</taxon>
        <taxon>Tracheophyta</taxon>
        <taxon>Spermatophyta</taxon>
        <taxon>Magnoliopsida</taxon>
        <taxon>eudicotyledons</taxon>
        <taxon>Gunneridae</taxon>
        <taxon>Pentapetalae</taxon>
        <taxon>asterids</taxon>
        <taxon>campanulids</taxon>
        <taxon>Asterales</taxon>
        <taxon>Asteraceae</taxon>
        <taxon>Asteroideae</taxon>
        <taxon>Heliantheae alliance</taxon>
        <taxon>Heliantheae</taxon>
        <taxon>Ambrosia</taxon>
    </lineage>
</organism>
<feature type="non-terminal residue" evidence="2">
    <location>
        <position position="1"/>
    </location>
</feature>
<comment type="caution">
    <text evidence="2">The sequence shown here is derived from an EMBL/GenBank/DDBJ whole genome shotgun (WGS) entry which is preliminary data.</text>
</comment>
<evidence type="ECO:0000256" key="1">
    <source>
        <dbReference type="SAM" id="Phobius"/>
    </source>
</evidence>
<dbReference type="EMBL" id="JAMZMK010011021">
    <property type="protein sequence ID" value="KAI7729314.1"/>
    <property type="molecule type" value="Genomic_DNA"/>
</dbReference>
<evidence type="ECO:0000313" key="3">
    <source>
        <dbReference type="Proteomes" id="UP001206925"/>
    </source>
</evidence>
<proteinExistence type="predicted"/>
<protein>
    <submittedName>
        <fullName evidence="2">Uncharacterized protein</fullName>
    </submittedName>
</protein>
<keyword evidence="1" id="KW-0812">Transmembrane</keyword>
<reference evidence="2" key="1">
    <citation type="submission" date="2022-06" db="EMBL/GenBank/DDBJ databases">
        <title>Uncovering the hologenomic basis of an extraordinary plant invasion.</title>
        <authorList>
            <person name="Bieker V.C."/>
            <person name="Martin M.D."/>
            <person name="Gilbert T."/>
            <person name="Hodgins K."/>
            <person name="Battlay P."/>
            <person name="Petersen B."/>
            <person name="Wilson J."/>
        </authorList>
    </citation>
    <scope>NUCLEOTIDE SEQUENCE</scope>
    <source>
        <strain evidence="2">AA19_3_7</strain>
        <tissue evidence="2">Leaf</tissue>
    </source>
</reference>
<feature type="transmembrane region" description="Helical" evidence="1">
    <location>
        <begin position="74"/>
        <end position="96"/>
    </location>
</feature>
<accession>A0AAD5BU20</accession>
<dbReference type="Proteomes" id="UP001206925">
    <property type="component" value="Unassembled WGS sequence"/>
</dbReference>
<keyword evidence="1" id="KW-0472">Membrane</keyword>
<keyword evidence="3" id="KW-1185">Reference proteome</keyword>
<evidence type="ECO:0000313" key="2">
    <source>
        <dbReference type="EMBL" id="KAI7729314.1"/>
    </source>
</evidence>
<keyword evidence="1" id="KW-1133">Transmembrane helix</keyword>